<dbReference type="Pfam" id="PF00590">
    <property type="entry name" value="TP_methylase"/>
    <property type="match status" value="1"/>
</dbReference>
<keyword evidence="5" id="KW-0949">S-adenosyl-L-methionine</keyword>
<evidence type="ECO:0000259" key="6">
    <source>
        <dbReference type="Pfam" id="PF00590"/>
    </source>
</evidence>
<dbReference type="SUPFAM" id="SSF53790">
    <property type="entry name" value="Tetrapyrrole methylase"/>
    <property type="match status" value="1"/>
</dbReference>
<accession>A0A829MCN4</accession>
<evidence type="ECO:0000256" key="4">
    <source>
        <dbReference type="ARBA" id="ARBA00022679"/>
    </source>
</evidence>
<evidence type="ECO:0000313" key="8">
    <source>
        <dbReference type="Proteomes" id="UP000018502"/>
    </source>
</evidence>
<protein>
    <submittedName>
        <fullName evidence="7">Tetrapyrrole (Corrin/Porphyrin) Methylases family protein</fullName>
    </submittedName>
</protein>
<reference evidence="7 8" key="1">
    <citation type="journal article" date="2014" name="Emerg. Infect. Dis.">
        <title>High-level Relatedness among Mycobacterium abscessus subsp. massiliense Strains from Widely Separated Outbreaks.</title>
        <authorList>
            <person name="Tettelin H."/>
            <person name="Davidson R.M."/>
            <person name="Agrawal S."/>
            <person name="Aitken M.L."/>
            <person name="Shallom S."/>
            <person name="Hasan N.A."/>
            <person name="Strong M."/>
            <person name="Nogueira de Moura V.C."/>
            <person name="De Groote M.A."/>
            <person name="Duarte R.S."/>
            <person name="Hine E."/>
            <person name="Parankush S."/>
            <person name="Su Q."/>
            <person name="Daugherty S.C."/>
            <person name="Fraser C.M."/>
            <person name="Brown-Elliott B.A."/>
            <person name="Wallace R.J.Jr."/>
            <person name="Holland S.M."/>
            <person name="Sampaio E.P."/>
            <person name="Olivier K.N."/>
            <person name="Jackson M."/>
            <person name="Zelazny A.M."/>
        </authorList>
    </citation>
    <scope>NUCLEOTIDE SEQUENCE [LARGE SCALE GENOMIC DNA]</scope>
    <source>
        <strain evidence="7 8">MAB_091912_2446</strain>
    </source>
</reference>
<keyword evidence="1" id="KW-0963">Cytoplasm</keyword>
<dbReference type="GO" id="GO:0006364">
    <property type="term" value="P:rRNA processing"/>
    <property type="evidence" value="ECO:0007669"/>
    <property type="project" value="UniProtKB-KW"/>
</dbReference>
<dbReference type="InterPro" id="IPR035996">
    <property type="entry name" value="4pyrrol_Methylase_sf"/>
</dbReference>
<dbReference type="Proteomes" id="UP000018502">
    <property type="component" value="Unassembled WGS sequence"/>
</dbReference>
<gene>
    <name evidence="7" type="ORF">L833_4599</name>
</gene>
<evidence type="ECO:0000256" key="1">
    <source>
        <dbReference type="ARBA" id="ARBA00022490"/>
    </source>
</evidence>
<dbReference type="PANTHER" id="PTHR46111:SF1">
    <property type="entry name" value="RIBOSOMAL RNA SMALL SUBUNIT METHYLTRANSFERASE I"/>
    <property type="match status" value="1"/>
</dbReference>
<dbReference type="PANTHER" id="PTHR46111">
    <property type="entry name" value="RIBOSOMAL RNA SMALL SUBUNIT METHYLTRANSFERASE I"/>
    <property type="match status" value="1"/>
</dbReference>
<keyword evidence="3 7" id="KW-0489">Methyltransferase</keyword>
<dbReference type="EMBL" id="AYTF01000002">
    <property type="protein sequence ID" value="ESV62196.1"/>
    <property type="molecule type" value="Genomic_DNA"/>
</dbReference>
<dbReference type="GO" id="GO:0008168">
    <property type="term" value="F:methyltransferase activity"/>
    <property type="evidence" value="ECO:0007669"/>
    <property type="project" value="UniProtKB-KW"/>
</dbReference>
<dbReference type="FunFam" id="3.30.950.10:FF:000002">
    <property type="entry name" value="Ribosomal RNA small subunit methyltransferase I"/>
    <property type="match status" value="1"/>
</dbReference>
<feature type="domain" description="Tetrapyrrole methylase" evidence="6">
    <location>
        <begin position="1"/>
        <end position="90"/>
    </location>
</feature>
<evidence type="ECO:0000256" key="5">
    <source>
        <dbReference type="ARBA" id="ARBA00022691"/>
    </source>
</evidence>
<sequence>MTTALAVSGLPVDRFCFEGFVPRKQGARSRWLSELVAEPRTCVFFESPRRLAETLADAVQVLGPERRVAVCRELTKTHEEVLRGTLRELAAWAESNEVLGEITVVLDGGRPAVPEIETLVARVEELMDDGMGLREACATAIGESGATLSRRDLYDAVVKARD</sequence>
<keyword evidence="4" id="KW-0808">Transferase</keyword>
<dbReference type="GO" id="GO:0032259">
    <property type="term" value="P:methylation"/>
    <property type="evidence" value="ECO:0007669"/>
    <property type="project" value="UniProtKB-KW"/>
</dbReference>
<dbReference type="Gene3D" id="3.30.950.10">
    <property type="entry name" value="Methyltransferase, Cobalt-precorrin-4 Transmethylase, Domain 2"/>
    <property type="match status" value="1"/>
</dbReference>
<dbReference type="InterPro" id="IPR008189">
    <property type="entry name" value="rRNA_ssu_MeTfrase_I"/>
</dbReference>
<dbReference type="InterPro" id="IPR000878">
    <property type="entry name" value="4pyrrol_Mease"/>
</dbReference>
<dbReference type="AlphaFoldDB" id="A0A829MCN4"/>
<evidence type="ECO:0000256" key="3">
    <source>
        <dbReference type="ARBA" id="ARBA00022603"/>
    </source>
</evidence>
<evidence type="ECO:0000256" key="2">
    <source>
        <dbReference type="ARBA" id="ARBA00022552"/>
    </source>
</evidence>
<evidence type="ECO:0000313" key="7">
    <source>
        <dbReference type="EMBL" id="ESV62196.1"/>
    </source>
</evidence>
<proteinExistence type="predicted"/>
<name>A0A829MCN4_9MYCO</name>
<keyword evidence="2" id="KW-0698">rRNA processing</keyword>
<organism evidence="7 8">
    <name type="scientific">Mycobacteroides abscessus MAB_091912_2446</name>
    <dbReference type="NCBI Taxonomy" id="1335414"/>
    <lineage>
        <taxon>Bacteria</taxon>
        <taxon>Bacillati</taxon>
        <taxon>Actinomycetota</taxon>
        <taxon>Actinomycetes</taxon>
        <taxon>Mycobacteriales</taxon>
        <taxon>Mycobacteriaceae</taxon>
        <taxon>Mycobacteroides</taxon>
        <taxon>Mycobacteroides abscessus</taxon>
    </lineage>
</organism>
<comment type="caution">
    <text evidence="7">The sequence shown here is derived from an EMBL/GenBank/DDBJ whole genome shotgun (WGS) entry which is preliminary data.</text>
</comment>
<dbReference type="InterPro" id="IPR014776">
    <property type="entry name" value="4pyrrole_Mease_sub2"/>
</dbReference>